<dbReference type="Pfam" id="PF00302">
    <property type="entry name" value="CAT"/>
    <property type="match status" value="1"/>
</dbReference>
<dbReference type="PANTHER" id="PTHR38474:SF2">
    <property type="entry name" value="CHLORAMPHENICOL ACETYLTRANSFERASE"/>
    <property type="match status" value="1"/>
</dbReference>
<dbReference type="EMBL" id="DXCQ01000028">
    <property type="protein sequence ID" value="HIY96833.1"/>
    <property type="molecule type" value="Genomic_DNA"/>
</dbReference>
<sequence>MKFQKIDFQTWERAKEFRFFMDNLRNVLSITVDLDITAFMRRIRDRKQKFYPSMLWAVSKVVNAHEEFRVGRNAAGEYGLYDFVSPYYAQFYKQDEKFAKLVTEYSPDEAEFCKRFSEDAVRYQDLRGFDFAAPPNVFDVSCLPWTHYRAFDVHVFDAGDYLAPVVTWGKFEERGGKCILPFSFNIHHAVADGFHVCRFLNELQELLKNKQQ</sequence>
<dbReference type="Proteomes" id="UP000886750">
    <property type="component" value="Unassembled WGS sequence"/>
</dbReference>
<dbReference type="AlphaFoldDB" id="A0A9D1ZW98"/>
<evidence type="ECO:0000256" key="1">
    <source>
        <dbReference type="PIRSR" id="PIRSR000440-1"/>
    </source>
</evidence>
<protein>
    <submittedName>
        <fullName evidence="2">Chloramphenicol acetyltransferase</fullName>
    </submittedName>
</protein>
<evidence type="ECO:0000313" key="3">
    <source>
        <dbReference type="Proteomes" id="UP000886750"/>
    </source>
</evidence>
<dbReference type="PIRSF" id="PIRSF000440">
    <property type="entry name" value="CAT"/>
    <property type="match status" value="1"/>
</dbReference>
<dbReference type="SUPFAM" id="SSF52777">
    <property type="entry name" value="CoA-dependent acyltransferases"/>
    <property type="match status" value="1"/>
</dbReference>
<reference evidence="2" key="2">
    <citation type="submission" date="2021-04" db="EMBL/GenBank/DDBJ databases">
        <authorList>
            <person name="Gilroy R."/>
        </authorList>
    </citation>
    <scope>NUCLEOTIDE SEQUENCE</scope>
    <source>
        <strain evidence="2">1345</strain>
    </source>
</reference>
<dbReference type="InterPro" id="IPR023213">
    <property type="entry name" value="CAT-like_dom_sf"/>
</dbReference>
<proteinExistence type="predicted"/>
<dbReference type="GO" id="GO:0008811">
    <property type="term" value="F:chloramphenicol O-acetyltransferase activity"/>
    <property type="evidence" value="ECO:0007669"/>
    <property type="project" value="InterPro"/>
</dbReference>
<dbReference type="PANTHER" id="PTHR38474">
    <property type="entry name" value="SLR0299 PROTEIN"/>
    <property type="match status" value="1"/>
</dbReference>
<dbReference type="SMART" id="SM01059">
    <property type="entry name" value="CAT"/>
    <property type="match status" value="1"/>
</dbReference>
<name>A0A9D1ZW98_9FIRM</name>
<feature type="active site" description="Proton acceptor" evidence="1">
    <location>
        <position position="188"/>
    </location>
</feature>
<evidence type="ECO:0000313" key="2">
    <source>
        <dbReference type="EMBL" id="HIY96833.1"/>
    </source>
</evidence>
<comment type="caution">
    <text evidence="2">The sequence shown here is derived from an EMBL/GenBank/DDBJ whole genome shotgun (WGS) entry which is preliminary data.</text>
</comment>
<accession>A0A9D1ZW98</accession>
<dbReference type="InterPro" id="IPR001707">
    <property type="entry name" value="Cmp_AcTrfase"/>
</dbReference>
<dbReference type="Gene3D" id="3.30.559.10">
    <property type="entry name" value="Chloramphenicol acetyltransferase-like domain"/>
    <property type="match status" value="1"/>
</dbReference>
<gene>
    <name evidence="2" type="ORF">H9729_04020</name>
</gene>
<organism evidence="2 3">
    <name type="scientific">Candidatus Borkfalkia excrementigallinarum</name>
    <dbReference type="NCBI Taxonomy" id="2838506"/>
    <lineage>
        <taxon>Bacteria</taxon>
        <taxon>Bacillati</taxon>
        <taxon>Bacillota</taxon>
        <taxon>Clostridia</taxon>
        <taxon>Christensenellales</taxon>
        <taxon>Christensenellaceae</taxon>
        <taxon>Candidatus Borkfalkia</taxon>
    </lineage>
</organism>
<reference evidence="2" key="1">
    <citation type="journal article" date="2021" name="PeerJ">
        <title>Extensive microbial diversity within the chicken gut microbiome revealed by metagenomics and culture.</title>
        <authorList>
            <person name="Gilroy R."/>
            <person name="Ravi A."/>
            <person name="Getino M."/>
            <person name="Pursley I."/>
            <person name="Horton D.L."/>
            <person name="Alikhan N.F."/>
            <person name="Baker D."/>
            <person name="Gharbi K."/>
            <person name="Hall N."/>
            <person name="Watson M."/>
            <person name="Adriaenssens E.M."/>
            <person name="Foster-Nyarko E."/>
            <person name="Jarju S."/>
            <person name="Secka A."/>
            <person name="Antonio M."/>
            <person name="Oren A."/>
            <person name="Chaudhuri R.R."/>
            <person name="La Ragione R."/>
            <person name="Hildebrand F."/>
            <person name="Pallen M.J."/>
        </authorList>
    </citation>
    <scope>NUCLEOTIDE SEQUENCE</scope>
    <source>
        <strain evidence="2">1345</strain>
    </source>
</reference>